<evidence type="ECO:0000256" key="3">
    <source>
        <dbReference type="ARBA" id="ARBA00022737"/>
    </source>
</evidence>
<dbReference type="InterPro" id="IPR001356">
    <property type="entry name" value="HD"/>
</dbReference>
<keyword evidence="6 9" id="KW-0238">DNA-binding</keyword>
<dbReference type="CDD" id="cd00086">
    <property type="entry name" value="homeodomain"/>
    <property type="match status" value="1"/>
</dbReference>
<dbReference type="InterPro" id="IPR001781">
    <property type="entry name" value="Znf_LIM"/>
</dbReference>
<dbReference type="SUPFAM" id="SSF46689">
    <property type="entry name" value="Homeodomain-like"/>
    <property type="match status" value="1"/>
</dbReference>
<feature type="domain" description="LIM zinc-binding" evidence="13">
    <location>
        <begin position="9"/>
        <end position="72"/>
    </location>
</feature>
<dbReference type="PANTHER" id="PTHR24204">
    <property type="entry name" value="INSULIN GENE ENHANCER PROTEIN"/>
    <property type="match status" value="1"/>
</dbReference>
<evidence type="ECO:0000256" key="8">
    <source>
        <dbReference type="ARBA" id="ARBA00023242"/>
    </source>
</evidence>
<dbReference type="GO" id="GO:0048665">
    <property type="term" value="P:neuron fate specification"/>
    <property type="evidence" value="ECO:0007669"/>
    <property type="project" value="InterPro"/>
</dbReference>
<keyword evidence="15" id="KW-1185">Reference proteome</keyword>
<comment type="subcellular location">
    <subcellularLocation>
        <location evidence="1 9 11">Nucleus</location>
    </subcellularLocation>
</comment>
<dbReference type="GO" id="GO:0000981">
    <property type="term" value="F:DNA-binding transcription factor activity, RNA polymerase II-specific"/>
    <property type="evidence" value="ECO:0007669"/>
    <property type="project" value="InterPro"/>
</dbReference>
<dbReference type="PROSITE" id="PS50023">
    <property type="entry name" value="LIM_DOMAIN_2"/>
    <property type="match status" value="1"/>
</dbReference>
<evidence type="ECO:0000259" key="14">
    <source>
        <dbReference type="PROSITE" id="PS50071"/>
    </source>
</evidence>
<accession>A0A915KBT4</accession>
<dbReference type="WBParaSite" id="nRc.2.0.1.t36243-RA">
    <property type="protein sequence ID" value="nRc.2.0.1.t36243-RA"/>
    <property type="gene ID" value="nRc.2.0.1.g36243"/>
</dbReference>
<evidence type="ECO:0000256" key="1">
    <source>
        <dbReference type="ARBA" id="ARBA00004123"/>
    </source>
</evidence>
<evidence type="ECO:0000313" key="16">
    <source>
        <dbReference type="WBParaSite" id="nRc.2.0.1.t36243-RA"/>
    </source>
</evidence>
<feature type="compositionally biased region" description="Low complexity" evidence="12">
    <location>
        <begin position="115"/>
        <end position="136"/>
    </location>
</feature>
<evidence type="ECO:0000256" key="6">
    <source>
        <dbReference type="ARBA" id="ARBA00023125"/>
    </source>
</evidence>
<feature type="domain" description="Homeobox" evidence="14">
    <location>
        <begin position="192"/>
        <end position="252"/>
    </location>
</feature>
<evidence type="ECO:0000256" key="7">
    <source>
        <dbReference type="ARBA" id="ARBA00023155"/>
    </source>
</evidence>
<name>A0A915KBT4_ROMCU</name>
<reference evidence="16" key="1">
    <citation type="submission" date="2022-11" db="UniProtKB">
        <authorList>
            <consortium name="WormBaseParasite"/>
        </authorList>
    </citation>
    <scope>IDENTIFICATION</scope>
</reference>
<dbReference type="AlphaFoldDB" id="A0A915KBT4"/>
<proteinExistence type="predicted"/>
<evidence type="ECO:0000259" key="13">
    <source>
        <dbReference type="PROSITE" id="PS50023"/>
    </source>
</evidence>
<keyword evidence="5 10" id="KW-0440">LIM domain</keyword>
<sequence>MVQKRHFSPKCFKCQQAIKPMDYVTRVRNQRIYHVNCFHCVVCLRLLLPGEEFVLRGDNILCKSDSEELDKTEALSHVGFVDFADDSIIGPQSLFGAAVGRGQLTPLRNNNSETPPLNSLSQSPCNNSNNNRSNSPPIVIAEHPSISVVNIDWFSSSKFLNNKIKHCLKKNHSSNSSPGSDQTATNKKKDKPKTTRVRTVLNEKQLHTLRSIYGANPRPDALMKEQLVEMTGLSPRVIRVWFQNKRCKDKKRQIALKQMQQQQEKNQALNSIRLHGVGPLIAGAPGRLDMPPMMQALDVHQFQQNSAIWKQGGPPPPPGLHGLITDFGSPTGMLRGGPPPPEAMMVGLDGQTPFQQLGRQFIVNTKCDLLAEI</sequence>
<dbReference type="InterPro" id="IPR047169">
    <property type="entry name" value="ISL1/2-like"/>
</dbReference>
<dbReference type="GO" id="GO:0045944">
    <property type="term" value="P:positive regulation of transcription by RNA polymerase II"/>
    <property type="evidence" value="ECO:0007669"/>
    <property type="project" value="InterPro"/>
</dbReference>
<feature type="region of interest" description="Disordered" evidence="12">
    <location>
        <begin position="106"/>
        <end position="136"/>
    </location>
</feature>
<feature type="region of interest" description="Disordered" evidence="12">
    <location>
        <begin position="169"/>
        <end position="196"/>
    </location>
</feature>
<dbReference type="PROSITE" id="PS00027">
    <property type="entry name" value="HOMEOBOX_1"/>
    <property type="match status" value="1"/>
</dbReference>
<evidence type="ECO:0000256" key="4">
    <source>
        <dbReference type="ARBA" id="ARBA00022833"/>
    </source>
</evidence>
<evidence type="ECO:0000313" key="15">
    <source>
        <dbReference type="Proteomes" id="UP000887565"/>
    </source>
</evidence>
<dbReference type="Pfam" id="PF00046">
    <property type="entry name" value="Homeodomain"/>
    <property type="match status" value="1"/>
</dbReference>
<keyword evidence="7 9" id="KW-0371">Homeobox</keyword>
<evidence type="ECO:0000256" key="12">
    <source>
        <dbReference type="SAM" id="MobiDB-lite"/>
    </source>
</evidence>
<feature type="compositionally biased region" description="Polar residues" evidence="12">
    <location>
        <begin position="173"/>
        <end position="185"/>
    </location>
</feature>
<organism evidence="15 16">
    <name type="scientific">Romanomermis culicivorax</name>
    <name type="common">Nematode worm</name>
    <dbReference type="NCBI Taxonomy" id="13658"/>
    <lineage>
        <taxon>Eukaryota</taxon>
        <taxon>Metazoa</taxon>
        <taxon>Ecdysozoa</taxon>
        <taxon>Nematoda</taxon>
        <taxon>Enoplea</taxon>
        <taxon>Dorylaimia</taxon>
        <taxon>Mermithida</taxon>
        <taxon>Mermithoidea</taxon>
        <taxon>Mermithidae</taxon>
        <taxon>Romanomermis</taxon>
    </lineage>
</organism>
<dbReference type="GO" id="GO:0046872">
    <property type="term" value="F:metal ion binding"/>
    <property type="evidence" value="ECO:0007669"/>
    <property type="project" value="UniProtKB-KW"/>
</dbReference>
<feature type="DNA-binding region" description="Homeobox" evidence="9">
    <location>
        <begin position="194"/>
        <end position="253"/>
    </location>
</feature>
<feature type="compositionally biased region" description="Basic residues" evidence="12">
    <location>
        <begin position="186"/>
        <end position="196"/>
    </location>
</feature>
<dbReference type="FunFam" id="1.10.10.60:FF:000041">
    <property type="entry name" value="insulin gene enhancer protein ISL-1"/>
    <property type="match status" value="1"/>
</dbReference>
<evidence type="ECO:0000256" key="10">
    <source>
        <dbReference type="PROSITE-ProRule" id="PRU00125"/>
    </source>
</evidence>
<dbReference type="Gene3D" id="1.10.10.60">
    <property type="entry name" value="Homeodomain-like"/>
    <property type="match status" value="1"/>
</dbReference>
<evidence type="ECO:0000256" key="5">
    <source>
        <dbReference type="ARBA" id="ARBA00023038"/>
    </source>
</evidence>
<dbReference type="GO" id="GO:0007409">
    <property type="term" value="P:axonogenesis"/>
    <property type="evidence" value="ECO:0007669"/>
    <property type="project" value="TreeGrafter"/>
</dbReference>
<dbReference type="Proteomes" id="UP000887565">
    <property type="component" value="Unplaced"/>
</dbReference>
<keyword evidence="2 10" id="KW-0479">Metal-binding</keyword>
<dbReference type="PROSITE" id="PS00478">
    <property type="entry name" value="LIM_DOMAIN_1"/>
    <property type="match status" value="1"/>
</dbReference>
<dbReference type="Gene3D" id="2.10.110.10">
    <property type="entry name" value="Cysteine Rich Protein"/>
    <property type="match status" value="1"/>
</dbReference>
<protein>
    <submittedName>
        <fullName evidence="16">Uncharacterized protein</fullName>
    </submittedName>
</protein>
<evidence type="ECO:0000256" key="2">
    <source>
        <dbReference type="ARBA" id="ARBA00022723"/>
    </source>
</evidence>
<evidence type="ECO:0000256" key="11">
    <source>
        <dbReference type="RuleBase" id="RU000682"/>
    </source>
</evidence>
<keyword evidence="4 10" id="KW-0862">Zinc</keyword>
<keyword evidence="3" id="KW-0677">Repeat</keyword>
<keyword evidence="8 9" id="KW-0539">Nucleus</keyword>
<dbReference type="PANTHER" id="PTHR24204:SF8">
    <property type="entry name" value="TAILUP, ISOFORM A"/>
    <property type="match status" value="1"/>
</dbReference>
<dbReference type="InterPro" id="IPR017970">
    <property type="entry name" value="Homeobox_CS"/>
</dbReference>
<dbReference type="GO" id="GO:0003677">
    <property type="term" value="F:DNA binding"/>
    <property type="evidence" value="ECO:0007669"/>
    <property type="project" value="UniProtKB-UniRule"/>
</dbReference>
<dbReference type="GO" id="GO:0005634">
    <property type="term" value="C:nucleus"/>
    <property type="evidence" value="ECO:0007669"/>
    <property type="project" value="UniProtKB-SubCell"/>
</dbReference>
<dbReference type="Pfam" id="PF00412">
    <property type="entry name" value="LIM"/>
    <property type="match status" value="1"/>
</dbReference>
<dbReference type="SMART" id="SM00132">
    <property type="entry name" value="LIM"/>
    <property type="match status" value="1"/>
</dbReference>
<dbReference type="InterPro" id="IPR009057">
    <property type="entry name" value="Homeodomain-like_sf"/>
</dbReference>
<dbReference type="OMA" id="CMRSAYE"/>
<dbReference type="SMART" id="SM00389">
    <property type="entry name" value="HOX"/>
    <property type="match status" value="1"/>
</dbReference>
<evidence type="ECO:0000256" key="9">
    <source>
        <dbReference type="PROSITE-ProRule" id="PRU00108"/>
    </source>
</evidence>
<dbReference type="PROSITE" id="PS50071">
    <property type="entry name" value="HOMEOBOX_2"/>
    <property type="match status" value="1"/>
</dbReference>